<dbReference type="InterPro" id="IPR036236">
    <property type="entry name" value="Znf_C2H2_sf"/>
</dbReference>
<dbReference type="GO" id="GO:0008270">
    <property type="term" value="F:zinc ion binding"/>
    <property type="evidence" value="ECO:0007669"/>
    <property type="project" value="UniProtKB-KW"/>
</dbReference>
<evidence type="ECO:0000256" key="4">
    <source>
        <dbReference type="ARBA" id="ARBA00022833"/>
    </source>
</evidence>
<dbReference type="PANTHER" id="PTHR24403:SF109">
    <property type="entry name" value="ZINC FINGER PROTEIN 845-LIKE"/>
    <property type="match status" value="1"/>
</dbReference>
<dbReference type="AlphaFoldDB" id="A0A6A0GUS3"/>
<feature type="domain" description="C2H2-type" evidence="7">
    <location>
        <begin position="125"/>
        <end position="152"/>
    </location>
</feature>
<reference evidence="8" key="2">
    <citation type="journal article" date="2018" name="Environ. Sci. Technol.">
        <title>The Toxicogenome of Hyalella azteca: A Model for Sediment Ecotoxicology and Evolutionary Toxicology.</title>
        <authorList>
            <person name="Poynton H.C."/>
            <person name="Hasenbein S."/>
            <person name="Benoit J.B."/>
            <person name="Sepulveda M.S."/>
            <person name="Poelchau M.F."/>
            <person name="Hughes D.S.T."/>
            <person name="Murali S.C."/>
            <person name="Chen S."/>
            <person name="Glastad K.M."/>
            <person name="Goodisman M.A.D."/>
            <person name="Werren J.H."/>
            <person name="Vineis J.H."/>
            <person name="Bowen J.L."/>
            <person name="Friedrich M."/>
            <person name="Jones J."/>
            <person name="Robertson H.M."/>
            <person name="Feyereisen R."/>
            <person name="Mechler-Hickson A."/>
            <person name="Mathers N."/>
            <person name="Lee C.E."/>
            <person name="Colbourne J.K."/>
            <person name="Biales A."/>
            <person name="Johnston J.S."/>
            <person name="Wellborn G.A."/>
            <person name="Rosendale A.J."/>
            <person name="Cridge A.G."/>
            <person name="Munoz-Torres M.C."/>
            <person name="Bain P.A."/>
            <person name="Manny A.R."/>
            <person name="Major K.M."/>
            <person name="Lambert F.N."/>
            <person name="Vulpe C.D."/>
            <person name="Tuck P."/>
            <person name="Blalock B.J."/>
            <person name="Lin Y.Y."/>
            <person name="Smith M.E."/>
            <person name="Ochoa-Acuna H."/>
            <person name="Chen M.M."/>
            <person name="Childers C.P."/>
            <person name="Qu J."/>
            <person name="Dugan S."/>
            <person name="Lee S.L."/>
            <person name="Chao H."/>
            <person name="Dinh H."/>
            <person name="Han Y."/>
            <person name="Doddapaneni H."/>
            <person name="Worley K.C."/>
            <person name="Muzny D.M."/>
            <person name="Gibbs R.A."/>
            <person name="Richards S."/>
        </authorList>
    </citation>
    <scope>NUCLEOTIDE SEQUENCE</scope>
    <source>
        <strain evidence="8">HAZT.00-mixed</strain>
        <tissue evidence="8">Whole organism</tissue>
    </source>
</reference>
<dbReference type="EMBL" id="JQDR03015136">
    <property type="protein sequence ID" value="KAA0187103.1"/>
    <property type="molecule type" value="Genomic_DNA"/>
</dbReference>
<evidence type="ECO:0000256" key="3">
    <source>
        <dbReference type="ARBA" id="ARBA00022771"/>
    </source>
</evidence>
<feature type="compositionally biased region" description="Low complexity" evidence="6">
    <location>
        <begin position="70"/>
        <end position="85"/>
    </location>
</feature>
<proteinExistence type="predicted"/>
<dbReference type="InterPro" id="IPR050688">
    <property type="entry name" value="Zinc_finger/UBP_domain"/>
</dbReference>
<evidence type="ECO:0000256" key="5">
    <source>
        <dbReference type="PROSITE-ProRule" id="PRU00042"/>
    </source>
</evidence>
<evidence type="ECO:0000256" key="2">
    <source>
        <dbReference type="ARBA" id="ARBA00022737"/>
    </source>
</evidence>
<evidence type="ECO:0000259" key="7">
    <source>
        <dbReference type="PROSITE" id="PS50157"/>
    </source>
</evidence>
<dbReference type="SMART" id="SM00355">
    <property type="entry name" value="ZnF_C2H2"/>
    <property type="match status" value="3"/>
</dbReference>
<comment type="caution">
    <text evidence="8">The sequence shown here is derived from an EMBL/GenBank/DDBJ whole genome shotgun (WGS) entry which is preliminary data.</text>
</comment>
<dbReference type="GO" id="GO:0005634">
    <property type="term" value="C:nucleus"/>
    <property type="evidence" value="ECO:0007669"/>
    <property type="project" value="TreeGrafter"/>
</dbReference>
<accession>A0A6A0GUS3</accession>
<keyword evidence="1" id="KW-0479">Metal-binding</keyword>
<sequence length="193" mass="21159">MIKLSPSKVPPEVYERMCSKEDLSRIFSVLISEGCKANIPQEVALLQHKLTSNKKVLDLIATGSGGGVSGTTSSSSTGTTFPTSGTTEEDGTCLWDRCPLCPYQTTLSTDMDRHLARHLQKQKDLCCSFCGYRTSRSDHMRSHVARHTGEGCVQCPACSYKTGRKDHMKRHMASCKNCQQLGITNAPTKPEVS</sequence>
<organism evidence="8">
    <name type="scientific">Hyalella azteca</name>
    <name type="common">Amphipod</name>
    <dbReference type="NCBI Taxonomy" id="294128"/>
    <lineage>
        <taxon>Eukaryota</taxon>
        <taxon>Metazoa</taxon>
        <taxon>Ecdysozoa</taxon>
        <taxon>Arthropoda</taxon>
        <taxon>Crustacea</taxon>
        <taxon>Multicrustacea</taxon>
        <taxon>Malacostraca</taxon>
        <taxon>Eumalacostraca</taxon>
        <taxon>Peracarida</taxon>
        <taxon>Amphipoda</taxon>
        <taxon>Senticaudata</taxon>
        <taxon>Talitrida</taxon>
        <taxon>Talitroidea</taxon>
        <taxon>Hyalellidae</taxon>
        <taxon>Hyalella</taxon>
    </lineage>
</organism>
<evidence type="ECO:0000256" key="6">
    <source>
        <dbReference type="SAM" id="MobiDB-lite"/>
    </source>
</evidence>
<keyword evidence="2" id="KW-0677">Repeat</keyword>
<evidence type="ECO:0000313" key="8">
    <source>
        <dbReference type="EMBL" id="KAA0187103.1"/>
    </source>
</evidence>
<protein>
    <recommendedName>
        <fullName evidence="7">C2H2-type domain-containing protein</fullName>
    </recommendedName>
</protein>
<dbReference type="PANTHER" id="PTHR24403">
    <property type="entry name" value="ZINC FINGER PROTEIN"/>
    <property type="match status" value="1"/>
</dbReference>
<feature type="region of interest" description="Disordered" evidence="6">
    <location>
        <begin position="66"/>
        <end position="85"/>
    </location>
</feature>
<keyword evidence="3 5" id="KW-0863">Zinc-finger</keyword>
<keyword evidence="4" id="KW-0862">Zinc</keyword>
<reference evidence="8" key="1">
    <citation type="submission" date="2014-08" db="EMBL/GenBank/DDBJ databases">
        <authorList>
            <person name="Murali S."/>
            <person name="Richards S."/>
            <person name="Bandaranaike D."/>
            <person name="Bellair M."/>
            <person name="Blankenburg K."/>
            <person name="Chao H."/>
            <person name="Dinh H."/>
            <person name="Doddapaneni H."/>
            <person name="Dugan-Rocha S."/>
            <person name="Elkadiri S."/>
            <person name="Gnanaolivu R."/>
            <person name="Hughes D."/>
            <person name="Lee S."/>
            <person name="Li M."/>
            <person name="Ming W."/>
            <person name="Munidasa M."/>
            <person name="Muniz J."/>
            <person name="Nguyen L."/>
            <person name="Osuji N."/>
            <person name="Pu L.-L."/>
            <person name="Puazo M."/>
            <person name="Skinner E."/>
            <person name="Qu C."/>
            <person name="Quiroz J."/>
            <person name="Raj R."/>
            <person name="Weissenberger G."/>
            <person name="Xin Y."/>
            <person name="Zou X."/>
            <person name="Han Y."/>
            <person name="Worley K."/>
            <person name="Muzny D."/>
            <person name="Gibbs R."/>
        </authorList>
    </citation>
    <scope>NUCLEOTIDE SEQUENCE</scope>
    <source>
        <strain evidence="8">HAZT.00-mixed</strain>
        <tissue evidence="8">Whole organism</tissue>
    </source>
</reference>
<name>A0A6A0GUS3_HYAAZ</name>
<reference evidence="8" key="3">
    <citation type="submission" date="2019-06" db="EMBL/GenBank/DDBJ databases">
        <authorList>
            <person name="Poynton C."/>
            <person name="Hasenbein S."/>
            <person name="Benoit J.B."/>
            <person name="Sepulveda M.S."/>
            <person name="Poelchau M.F."/>
            <person name="Murali S.C."/>
            <person name="Chen S."/>
            <person name="Glastad K.M."/>
            <person name="Werren J.H."/>
            <person name="Vineis J.H."/>
            <person name="Bowen J.L."/>
            <person name="Friedrich M."/>
            <person name="Jones J."/>
            <person name="Robertson H.M."/>
            <person name="Feyereisen R."/>
            <person name="Mechler-Hickson A."/>
            <person name="Mathers N."/>
            <person name="Lee C.E."/>
            <person name="Colbourne J.K."/>
            <person name="Biales A."/>
            <person name="Johnston J.S."/>
            <person name="Wellborn G.A."/>
            <person name="Rosendale A.J."/>
            <person name="Cridge A.G."/>
            <person name="Munoz-Torres M.C."/>
            <person name="Bain P.A."/>
            <person name="Manny A.R."/>
            <person name="Major K.M."/>
            <person name="Lambert F.N."/>
            <person name="Vulpe C.D."/>
            <person name="Tuck P."/>
            <person name="Blalock B.J."/>
            <person name="Lin Y.-Y."/>
            <person name="Smith M.E."/>
            <person name="Ochoa-Acuna H."/>
            <person name="Chen M.-J.M."/>
            <person name="Childers C.P."/>
            <person name="Qu J."/>
            <person name="Dugan S."/>
            <person name="Lee S.L."/>
            <person name="Chao H."/>
            <person name="Dinh H."/>
            <person name="Han Y."/>
            <person name="Doddapaneni H."/>
            <person name="Worley K.C."/>
            <person name="Muzny D.M."/>
            <person name="Gibbs R.A."/>
            <person name="Richards S."/>
        </authorList>
    </citation>
    <scope>NUCLEOTIDE SEQUENCE</scope>
    <source>
        <strain evidence="8">HAZT.00-mixed</strain>
        <tissue evidence="8">Whole organism</tissue>
    </source>
</reference>
<dbReference type="SUPFAM" id="SSF57667">
    <property type="entry name" value="beta-beta-alpha zinc fingers"/>
    <property type="match status" value="1"/>
</dbReference>
<dbReference type="Proteomes" id="UP000711488">
    <property type="component" value="Unassembled WGS sequence"/>
</dbReference>
<dbReference type="InterPro" id="IPR013087">
    <property type="entry name" value="Znf_C2H2_type"/>
</dbReference>
<gene>
    <name evidence="8" type="ORF">HAZT_HAZT010728</name>
</gene>
<evidence type="ECO:0000256" key="1">
    <source>
        <dbReference type="ARBA" id="ARBA00022723"/>
    </source>
</evidence>
<dbReference type="Gene3D" id="3.30.160.60">
    <property type="entry name" value="Classic Zinc Finger"/>
    <property type="match status" value="1"/>
</dbReference>
<dbReference type="PROSITE" id="PS50157">
    <property type="entry name" value="ZINC_FINGER_C2H2_2"/>
    <property type="match status" value="1"/>
</dbReference>
<dbReference type="GO" id="GO:0045944">
    <property type="term" value="P:positive regulation of transcription by RNA polymerase II"/>
    <property type="evidence" value="ECO:0007669"/>
    <property type="project" value="TreeGrafter"/>
</dbReference>